<gene>
    <name evidence="1" type="ORF">ACFPIJ_22650</name>
</gene>
<dbReference type="EMBL" id="JBHSIU010000027">
    <property type="protein sequence ID" value="MFC5000624.1"/>
    <property type="molecule type" value="Genomic_DNA"/>
</dbReference>
<evidence type="ECO:0000313" key="2">
    <source>
        <dbReference type="Proteomes" id="UP001595912"/>
    </source>
</evidence>
<keyword evidence="2" id="KW-1185">Reference proteome</keyword>
<dbReference type="Gene3D" id="3.40.50.2020">
    <property type="match status" value="1"/>
</dbReference>
<organism evidence="1 2">
    <name type="scientific">Dactylosporangium cerinum</name>
    <dbReference type="NCBI Taxonomy" id="1434730"/>
    <lineage>
        <taxon>Bacteria</taxon>
        <taxon>Bacillati</taxon>
        <taxon>Actinomycetota</taxon>
        <taxon>Actinomycetes</taxon>
        <taxon>Micromonosporales</taxon>
        <taxon>Micromonosporaceae</taxon>
        <taxon>Dactylosporangium</taxon>
    </lineage>
</organism>
<dbReference type="InterPro" id="IPR029057">
    <property type="entry name" value="PRTase-like"/>
</dbReference>
<reference evidence="2" key="1">
    <citation type="journal article" date="2019" name="Int. J. Syst. Evol. Microbiol.">
        <title>The Global Catalogue of Microorganisms (GCM) 10K type strain sequencing project: providing services to taxonomists for standard genome sequencing and annotation.</title>
        <authorList>
            <consortium name="The Broad Institute Genomics Platform"/>
            <consortium name="The Broad Institute Genome Sequencing Center for Infectious Disease"/>
            <person name="Wu L."/>
            <person name="Ma J."/>
        </authorList>
    </citation>
    <scope>NUCLEOTIDE SEQUENCE [LARGE SCALE GENOMIC DNA]</scope>
    <source>
        <strain evidence="2">CGMCC 4.7152</strain>
    </source>
</reference>
<sequence length="189" mass="18574">MSPFTLAALDRSPAELAAELAADLWATSTGSVDAAARWLSRPALLRRLAEGLAGHVPATADRIAAGGPGAAALGAAVSLWTGLPFVAFPGTVATPAGSGALPAGSGEPERGSCVPDLGELDRGDRVVVVALNGAAARDLVPRLRADGVVIAAVAVVVAEEPGVAGVAGVAEEPGAMALVRRGPHGFVPA</sequence>
<name>A0ABV9VY16_9ACTN</name>
<accession>A0ABV9VY16</accession>
<comment type="caution">
    <text evidence="1">The sequence shown here is derived from an EMBL/GenBank/DDBJ whole genome shotgun (WGS) entry which is preliminary data.</text>
</comment>
<proteinExistence type="predicted"/>
<evidence type="ECO:0000313" key="1">
    <source>
        <dbReference type="EMBL" id="MFC5000624.1"/>
    </source>
</evidence>
<evidence type="ECO:0008006" key="3">
    <source>
        <dbReference type="Google" id="ProtNLM"/>
    </source>
</evidence>
<protein>
    <recommendedName>
        <fullName evidence="3">Orotate phosphoribosyltransferase</fullName>
    </recommendedName>
</protein>
<dbReference type="RefSeq" id="WP_380117172.1">
    <property type="nucleotide sequence ID" value="NZ_JBHSIU010000027.1"/>
</dbReference>
<dbReference type="Proteomes" id="UP001595912">
    <property type="component" value="Unassembled WGS sequence"/>
</dbReference>